<feature type="domain" description="Fibronectin type-III" evidence="6">
    <location>
        <begin position="260"/>
        <end position="349"/>
    </location>
</feature>
<feature type="domain" description="Fibronectin type-III" evidence="6">
    <location>
        <begin position="962"/>
        <end position="1049"/>
    </location>
</feature>
<feature type="region of interest" description="Disordered" evidence="2">
    <location>
        <begin position="1130"/>
        <end position="1157"/>
    </location>
</feature>
<evidence type="ECO:0000313" key="7">
    <source>
        <dbReference type="EnsemblMetazoa" id="Aqu2.1.08372_001"/>
    </source>
</evidence>
<dbReference type="InterPro" id="IPR003961">
    <property type="entry name" value="FN3_dom"/>
</dbReference>
<evidence type="ECO:0000256" key="3">
    <source>
        <dbReference type="SAM" id="Phobius"/>
    </source>
</evidence>
<dbReference type="eggNOG" id="KOG3510">
    <property type="taxonomic scope" value="Eukaryota"/>
</dbReference>
<dbReference type="InParanoid" id="A0A1X7T1R5"/>
<dbReference type="AlphaFoldDB" id="A0A1X7T1R5"/>
<feature type="domain" description="Fibronectin type-III" evidence="6">
    <location>
        <begin position="857"/>
        <end position="960"/>
    </location>
</feature>
<feature type="chain" id="PRO_5012281893" evidence="4">
    <location>
        <begin position="20"/>
        <end position="1157"/>
    </location>
</feature>
<name>A0A1X7T1R5_AMPQE</name>
<dbReference type="PANTHER" id="PTHR46708">
    <property type="entry name" value="TENASCIN"/>
    <property type="match status" value="1"/>
</dbReference>
<keyword evidence="4" id="KW-0732">Signal</keyword>
<dbReference type="PANTHER" id="PTHR46708:SF2">
    <property type="entry name" value="FIBRONECTIN TYPE-III DOMAIN-CONTAINING PROTEIN"/>
    <property type="match status" value="1"/>
</dbReference>
<evidence type="ECO:0000256" key="2">
    <source>
        <dbReference type="SAM" id="MobiDB-lite"/>
    </source>
</evidence>
<dbReference type="SUPFAM" id="SSF49265">
    <property type="entry name" value="Fibronectin type III"/>
    <property type="match status" value="3"/>
</dbReference>
<keyword evidence="3" id="KW-1133">Transmembrane helix</keyword>
<keyword evidence="3" id="KW-0812">Transmembrane</keyword>
<dbReference type="InterPro" id="IPR013783">
    <property type="entry name" value="Ig-like_fold"/>
</dbReference>
<evidence type="ECO:0000256" key="1">
    <source>
        <dbReference type="ARBA" id="ARBA00022737"/>
    </source>
</evidence>
<reference evidence="7" key="1">
    <citation type="submission" date="2017-05" db="UniProtKB">
        <authorList>
            <consortium name="EnsemblMetazoa"/>
        </authorList>
    </citation>
    <scope>IDENTIFICATION</scope>
</reference>
<dbReference type="PROSITE" id="PS50835">
    <property type="entry name" value="IG_LIKE"/>
    <property type="match status" value="1"/>
</dbReference>
<dbReference type="InterPro" id="IPR050991">
    <property type="entry name" value="ECM_Regulatory_Proteins"/>
</dbReference>
<dbReference type="Gene3D" id="2.60.40.10">
    <property type="entry name" value="Immunoglobulins"/>
    <property type="match status" value="5"/>
</dbReference>
<sequence length="1157" mass="126081">MAVSVLVVVFLLSVSKVISQCPPSSGIYLMHDENCYTNGSYFLDNDIKGYSNSIQCVLAGTTLNGGEWVTNNGSSIDCSTDPLRCNVMSSPDTTVGLYINGDIELFDDGWYKCCLPTDCSDSNTNIIFANIYILAQIEDISVDLPSDVTVLPQTYTLRAVKIGQYDIDTADWYYETARTIELCSVNRYQYNCTNDNGIAIDKGNGKWEYTLIATWDGDSTINSGILSLSRNYADHEYRFYLNASEVMRNRSITITVPSTAPSSLTEVNKTATTITVNWTALDSFDADGYVVNVTSDTAVVQTVQVEGSNNNTITLNGLRGGTTYSITVRAYQQLLGPASSTISVFTHCQCEGIYLKYNQNCYPNGSYFWDSRVNTANKAISCVLPGTSLTTGQWVRVAEPDDPVDCNSNSASDPFRCTSVISPDATLNLYLAQGLSASQEGWYKCCLPTDCSDPNTNIIFANIFNFAQIKSFTITDLPSDMTIYPQEYKLNCVKIGFPVYDISVNIDNTALASYTNCDDNSNPCSGIELVDSTNAIRYTFNITWDGVTVSSGSISQSTTGDQMYQCVVQVSHQPTRSRSVTVKVPSTAPSSLTEVNKTATTITVSWTALDSSDADGYVVNVTSDTDTVQTVQVEGSSNNTITLNGLRGGTTYSITVRAYQQLLGPANTLSIQTLPVIISINWILVSSITQLSNTQYHIQCLSTTDINPSTDVYWLVNGVMKNNSMYTSIDVLTYNNTLLVYPDPLGVSVNVTCIAMIGGVNYSQFVTLQVPGGPPNNVRVFILEATGIKANWTNSSVTNGYVIEYTTGSVTRNVVCTSEDEIVLTDLLPMSTYTICVYSYIDLPSVNSTATVLRFDVPSPVTSLSVSNVSTTGITVNWTIPSSDNYVAYYTISYTPSCLQLSSVNETVSVVPHQSTTTYSYTLIGLYSGMNYTITVKAGNVLGGSDPSSVKIDTMPTAPTGVPTSLSLLQPINNLTWNEVDCSRRNGLITGYTVMISNSSITYNLTSTERYIILNDLVFDTVYIISVAAVNSAGRGPFSDPIALLLHPSQSSVYLSDISQTYISTSTSNNGVIILGVLGGVWLILLTITFIYFIYYFLRLQISFAARQAKTDEDIAMQVCTPYDLHKTELPSEENEGAYEECEAPPDAVTDDSIYDL</sequence>
<evidence type="ECO:0000259" key="5">
    <source>
        <dbReference type="PROSITE" id="PS50835"/>
    </source>
</evidence>
<feature type="domain" description="Fibronectin type-III" evidence="6">
    <location>
        <begin position="774"/>
        <end position="855"/>
    </location>
</feature>
<protein>
    <submittedName>
        <fullName evidence="7">Uncharacterized protein</fullName>
    </submittedName>
</protein>
<keyword evidence="1" id="KW-0677">Repeat</keyword>
<dbReference type="InterPro" id="IPR007110">
    <property type="entry name" value="Ig-like_dom"/>
</dbReference>
<dbReference type="PROSITE" id="PS50853">
    <property type="entry name" value="FN3"/>
    <property type="match status" value="5"/>
</dbReference>
<accession>A0A1X7T1R5</accession>
<evidence type="ECO:0000256" key="4">
    <source>
        <dbReference type="SAM" id="SignalP"/>
    </source>
</evidence>
<dbReference type="InterPro" id="IPR036116">
    <property type="entry name" value="FN3_sf"/>
</dbReference>
<feature type="domain" description="Fibronectin type-III" evidence="6">
    <location>
        <begin position="588"/>
        <end position="676"/>
    </location>
</feature>
<evidence type="ECO:0000259" key="6">
    <source>
        <dbReference type="PROSITE" id="PS50853"/>
    </source>
</evidence>
<dbReference type="Pfam" id="PF00041">
    <property type="entry name" value="fn3"/>
    <property type="match status" value="4"/>
</dbReference>
<organism evidence="7">
    <name type="scientific">Amphimedon queenslandica</name>
    <name type="common">Sponge</name>
    <dbReference type="NCBI Taxonomy" id="400682"/>
    <lineage>
        <taxon>Eukaryota</taxon>
        <taxon>Metazoa</taxon>
        <taxon>Porifera</taxon>
        <taxon>Demospongiae</taxon>
        <taxon>Heteroscleromorpha</taxon>
        <taxon>Haplosclerida</taxon>
        <taxon>Niphatidae</taxon>
        <taxon>Amphimedon</taxon>
    </lineage>
</organism>
<feature type="compositionally biased region" description="Acidic residues" evidence="2">
    <location>
        <begin position="1131"/>
        <end position="1157"/>
    </location>
</feature>
<dbReference type="OrthoDB" id="6418794at2759"/>
<dbReference type="EnsemblMetazoa" id="Aqu2.1.08372_001">
    <property type="protein sequence ID" value="Aqu2.1.08372_001"/>
    <property type="gene ID" value="Aqu2.1.08372"/>
</dbReference>
<dbReference type="SMART" id="SM00060">
    <property type="entry name" value="FN3"/>
    <property type="match status" value="5"/>
</dbReference>
<dbReference type="CDD" id="cd00063">
    <property type="entry name" value="FN3"/>
    <property type="match status" value="5"/>
</dbReference>
<keyword evidence="3" id="KW-0472">Membrane</keyword>
<feature type="transmembrane region" description="Helical" evidence="3">
    <location>
        <begin position="1072"/>
        <end position="1098"/>
    </location>
</feature>
<proteinExistence type="predicted"/>
<feature type="signal peptide" evidence="4">
    <location>
        <begin position="1"/>
        <end position="19"/>
    </location>
</feature>
<feature type="domain" description="Ig-like" evidence="5">
    <location>
        <begin position="675"/>
        <end position="767"/>
    </location>
</feature>